<accession>A0ABW8PDD5</accession>
<evidence type="ECO:0000313" key="1">
    <source>
        <dbReference type="EMBL" id="MFK7001669.1"/>
    </source>
</evidence>
<reference evidence="1 2" key="1">
    <citation type="submission" date="2024-02" db="EMBL/GenBank/DDBJ databases">
        <title>Comparative Genomic Analysis of Flavobacterium Species Causing Columnaris Disease of Freshwater Fish in Thailand: Insights into Virulence and Resistance Mechanisms.</title>
        <authorList>
            <person name="Nguyen D."/>
            <person name="Chokmangmeepisarn P."/>
            <person name="Khianchaikhan K."/>
            <person name="Morishita M."/>
            <person name="Bunnoy A."/>
            <person name="Rodkhum C."/>
        </authorList>
    </citation>
    <scope>NUCLEOTIDE SEQUENCE [LARGE SCALE GENOMIC DNA]</scope>
    <source>
        <strain evidence="1 2">CNRT2201</strain>
    </source>
</reference>
<protein>
    <submittedName>
        <fullName evidence="1">Uncharacterized protein</fullName>
    </submittedName>
</protein>
<organism evidence="1 2">
    <name type="scientific">Flavobacterium oreochromis</name>
    <dbReference type="NCBI Taxonomy" id="2906078"/>
    <lineage>
        <taxon>Bacteria</taxon>
        <taxon>Pseudomonadati</taxon>
        <taxon>Bacteroidota</taxon>
        <taxon>Flavobacteriia</taxon>
        <taxon>Flavobacteriales</taxon>
        <taxon>Flavobacteriaceae</taxon>
        <taxon>Flavobacterium</taxon>
    </lineage>
</organism>
<proteinExistence type="predicted"/>
<name>A0ABW8PDD5_9FLAO</name>
<dbReference type="RefSeq" id="WP_103714429.1">
    <property type="nucleotide sequence ID" value="NZ_CP067377.1"/>
</dbReference>
<comment type="caution">
    <text evidence="1">The sequence shown here is derived from an EMBL/GenBank/DDBJ whole genome shotgun (WGS) entry which is preliminary data.</text>
</comment>
<keyword evidence="2" id="KW-1185">Reference proteome</keyword>
<gene>
    <name evidence="1" type="ORF">V3I07_12275</name>
</gene>
<dbReference type="Proteomes" id="UP001621706">
    <property type="component" value="Unassembled WGS sequence"/>
</dbReference>
<evidence type="ECO:0000313" key="2">
    <source>
        <dbReference type="Proteomes" id="UP001621706"/>
    </source>
</evidence>
<dbReference type="EMBL" id="JAZGZP010000019">
    <property type="protein sequence ID" value="MFK7001669.1"/>
    <property type="molecule type" value="Genomic_DNA"/>
</dbReference>
<sequence length="262" mass="30908">MKHFLSILILLSNPLIFSQIPNITTSLISFKPIEADEYIGEDNTGFIYYTKDNTLFKSKDSEQYQYKNVQLGKISKIDLQNPLRILIFFKNFNTIIALDNQLNEVQKLDFNNINSITIGAIGTSSLNNYWLFDENNQQLLRYNYTRNTTSLIGVIFEKPIKNYYSTFNYFFWTDIENNFYQCDIFGKKTFITKLPKYDKISINEEKHIVYQTNTSLFIFDIKNQKPFLIDNIQNSFISFYYKNQNLAIFTPQGITNYKIILP</sequence>